<evidence type="ECO:0000313" key="2">
    <source>
        <dbReference type="EMBL" id="OPJ71914.1"/>
    </source>
</evidence>
<evidence type="ECO:0000313" key="3">
    <source>
        <dbReference type="Proteomes" id="UP000190648"/>
    </source>
</evidence>
<dbReference type="EMBL" id="LSYS01007316">
    <property type="protein sequence ID" value="OPJ71914.1"/>
    <property type="molecule type" value="Genomic_DNA"/>
</dbReference>
<proteinExistence type="predicted"/>
<protein>
    <submittedName>
        <fullName evidence="2">Uncharacterized protein</fullName>
    </submittedName>
</protein>
<accession>A0A1V4JIJ4</accession>
<evidence type="ECO:0000256" key="1">
    <source>
        <dbReference type="SAM" id="MobiDB-lite"/>
    </source>
</evidence>
<reference evidence="2 3" key="1">
    <citation type="submission" date="2016-02" db="EMBL/GenBank/DDBJ databases">
        <title>Band-tailed pigeon sequencing and assembly.</title>
        <authorList>
            <person name="Soares A.E."/>
            <person name="Novak B.J."/>
            <person name="Rice E.S."/>
            <person name="O'Connell B."/>
            <person name="Chang D."/>
            <person name="Weber S."/>
            <person name="Shapiro B."/>
        </authorList>
    </citation>
    <scope>NUCLEOTIDE SEQUENCE [LARGE SCALE GENOMIC DNA]</scope>
    <source>
        <strain evidence="2">BTP2013</strain>
        <tissue evidence="2">Blood</tissue>
    </source>
</reference>
<organism evidence="2 3">
    <name type="scientific">Patagioenas fasciata monilis</name>
    <dbReference type="NCBI Taxonomy" id="372326"/>
    <lineage>
        <taxon>Eukaryota</taxon>
        <taxon>Metazoa</taxon>
        <taxon>Chordata</taxon>
        <taxon>Craniata</taxon>
        <taxon>Vertebrata</taxon>
        <taxon>Euteleostomi</taxon>
        <taxon>Archelosauria</taxon>
        <taxon>Archosauria</taxon>
        <taxon>Dinosauria</taxon>
        <taxon>Saurischia</taxon>
        <taxon>Theropoda</taxon>
        <taxon>Coelurosauria</taxon>
        <taxon>Aves</taxon>
        <taxon>Neognathae</taxon>
        <taxon>Neoaves</taxon>
        <taxon>Columbimorphae</taxon>
        <taxon>Columbiformes</taxon>
        <taxon>Columbidae</taxon>
        <taxon>Patagioenas</taxon>
    </lineage>
</organism>
<comment type="caution">
    <text evidence="2">The sequence shown here is derived from an EMBL/GenBank/DDBJ whole genome shotgun (WGS) entry which is preliminary data.</text>
</comment>
<feature type="compositionally biased region" description="Polar residues" evidence="1">
    <location>
        <begin position="133"/>
        <end position="142"/>
    </location>
</feature>
<feature type="region of interest" description="Disordered" evidence="1">
    <location>
        <begin position="1"/>
        <end position="142"/>
    </location>
</feature>
<name>A0A1V4JIJ4_PATFA</name>
<gene>
    <name evidence="2" type="ORF">AV530_000381</name>
</gene>
<dbReference type="AlphaFoldDB" id="A0A1V4JIJ4"/>
<sequence length="142" mass="15190">MEKRASSKGHESPAMLAVTAGPVSWDPQQDPLTLSDPTCTLLLLPANPGHNTDNDSHQHPGHPGLRRGDTGTNVVTDEAQRTPGRPHPAHRPMGATPEPRWDQHPAEMNLDQSLHPALHGKPGMAALEPSPAPTVTGQKLEM</sequence>
<dbReference type="Proteomes" id="UP000190648">
    <property type="component" value="Unassembled WGS sequence"/>
</dbReference>
<keyword evidence="3" id="KW-1185">Reference proteome</keyword>
<feature type="compositionally biased region" description="Polar residues" evidence="1">
    <location>
        <begin position="26"/>
        <end position="38"/>
    </location>
</feature>
<feature type="compositionally biased region" description="Basic and acidic residues" evidence="1">
    <location>
        <begin position="1"/>
        <end position="11"/>
    </location>
</feature>